<dbReference type="InterPro" id="IPR012337">
    <property type="entry name" value="RNaseH-like_sf"/>
</dbReference>
<dbReference type="CDD" id="cd09276">
    <property type="entry name" value="Rnase_HI_RT_non_LTR"/>
    <property type="match status" value="1"/>
</dbReference>
<feature type="non-terminal residue" evidence="2">
    <location>
        <position position="227"/>
    </location>
</feature>
<accession>A0A087UJ38</accession>
<dbReference type="InterPro" id="IPR036397">
    <property type="entry name" value="RNaseH_sf"/>
</dbReference>
<sequence length="227" mass="25576">MDLEISNDIPAQALVIYTDVRRSAKGSAGSGIYCNTPEGDIRNSDHCSIFRLELIAISKALDYALCSSSDMIWILTDSRSSIQYLKNWPKIMDETSQAIVSKLFELGQRKSIYLQWIPSHVQVYGNETADDLARKGCDLLTPTSTDLCPTEIHSYYKHKTNMAWKISPVHQLYFAEQPGLSLLTKRSMPIQMAMARFRSGHLRCMKFREGEKSFPSCACSLPEIPGL</sequence>
<name>A0A087UJ38_STEMI</name>
<dbReference type="STRING" id="407821.A0A087UJ38"/>
<dbReference type="Pfam" id="PF00075">
    <property type="entry name" value="RNase_H"/>
    <property type="match status" value="1"/>
</dbReference>
<reference evidence="2 3" key="1">
    <citation type="submission" date="2013-11" db="EMBL/GenBank/DDBJ databases">
        <title>Genome sequencing of Stegodyphus mimosarum.</title>
        <authorList>
            <person name="Bechsgaard J."/>
        </authorList>
    </citation>
    <scope>NUCLEOTIDE SEQUENCE [LARGE SCALE GENOMIC DNA]</scope>
</reference>
<keyword evidence="3" id="KW-1185">Reference proteome</keyword>
<dbReference type="GO" id="GO:0003676">
    <property type="term" value="F:nucleic acid binding"/>
    <property type="evidence" value="ECO:0007669"/>
    <property type="project" value="InterPro"/>
</dbReference>
<organism evidence="2 3">
    <name type="scientific">Stegodyphus mimosarum</name>
    <name type="common">African social velvet spider</name>
    <dbReference type="NCBI Taxonomy" id="407821"/>
    <lineage>
        <taxon>Eukaryota</taxon>
        <taxon>Metazoa</taxon>
        <taxon>Ecdysozoa</taxon>
        <taxon>Arthropoda</taxon>
        <taxon>Chelicerata</taxon>
        <taxon>Arachnida</taxon>
        <taxon>Araneae</taxon>
        <taxon>Araneomorphae</taxon>
        <taxon>Entelegynae</taxon>
        <taxon>Eresoidea</taxon>
        <taxon>Eresidae</taxon>
        <taxon>Stegodyphus</taxon>
    </lineage>
</organism>
<dbReference type="OMA" id="KMEDDRT"/>
<dbReference type="OrthoDB" id="6429252at2759"/>
<dbReference type="Gene3D" id="3.30.420.10">
    <property type="entry name" value="Ribonuclease H-like superfamily/Ribonuclease H"/>
    <property type="match status" value="1"/>
</dbReference>
<gene>
    <name evidence="2" type="ORF">X975_02628</name>
</gene>
<dbReference type="EMBL" id="KK120026">
    <property type="protein sequence ID" value="KFM77377.1"/>
    <property type="molecule type" value="Genomic_DNA"/>
</dbReference>
<dbReference type="Proteomes" id="UP000054359">
    <property type="component" value="Unassembled WGS sequence"/>
</dbReference>
<dbReference type="AlphaFoldDB" id="A0A087UJ38"/>
<evidence type="ECO:0000313" key="2">
    <source>
        <dbReference type="EMBL" id="KFM77377.1"/>
    </source>
</evidence>
<evidence type="ECO:0000313" key="3">
    <source>
        <dbReference type="Proteomes" id="UP000054359"/>
    </source>
</evidence>
<evidence type="ECO:0000259" key="1">
    <source>
        <dbReference type="PROSITE" id="PS50879"/>
    </source>
</evidence>
<dbReference type="PROSITE" id="PS50879">
    <property type="entry name" value="RNASE_H_1"/>
    <property type="match status" value="1"/>
</dbReference>
<protein>
    <recommendedName>
        <fullName evidence="1">RNase H type-1 domain-containing protein</fullName>
    </recommendedName>
</protein>
<feature type="domain" description="RNase H type-1" evidence="1">
    <location>
        <begin position="10"/>
        <end position="138"/>
    </location>
</feature>
<proteinExistence type="predicted"/>
<dbReference type="GO" id="GO:0004523">
    <property type="term" value="F:RNA-DNA hybrid ribonuclease activity"/>
    <property type="evidence" value="ECO:0007669"/>
    <property type="project" value="InterPro"/>
</dbReference>
<dbReference type="SUPFAM" id="SSF53098">
    <property type="entry name" value="Ribonuclease H-like"/>
    <property type="match status" value="1"/>
</dbReference>
<dbReference type="InterPro" id="IPR002156">
    <property type="entry name" value="RNaseH_domain"/>
</dbReference>